<keyword evidence="1" id="KW-0547">Nucleotide-binding</keyword>
<evidence type="ECO:0000256" key="2">
    <source>
        <dbReference type="ARBA" id="ARBA00022840"/>
    </source>
</evidence>
<accession>A0A4P9XGK8</accession>
<proteinExistence type="predicted"/>
<dbReference type="Proteomes" id="UP000271241">
    <property type="component" value="Unassembled WGS sequence"/>
</dbReference>
<evidence type="ECO:0000313" key="5">
    <source>
        <dbReference type="Proteomes" id="UP000271241"/>
    </source>
</evidence>
<organism evidence="4 5">
    <name type="scientific">Thamnocephalis sphaerospora</name>
    <dbReference type="NCBI Taxonomy" id="78915"/>
    <lineage>
        <taxon>Eukaryota</taxon>
        <taxon>Fungi</taxon>
        <taxon>Fungi incertae sedis</taxon>
        <taxon>Zoopagomycota</taxon>
        <taxon>Zoopagomycotina</taxon>
        <taxon>Zoopagomycetes</taxon>
        <taxon>Zoopagales</taxon>
        <taxon>Sigmoideomycetaceae</taxon>
        <taxon>Thamnocephalis</taxon>
    </lineage>
</organism>
<evidence type="ECO:0000256" key="1">
    <source>
        <dbReference type="ARBA" id="ARBA00022741"/>
    </source>
</evidence>
<feature type="domain" description="Protein kinase" evidence="3">
    <location>
        <begin position="1"/>
        <end position="163"/>
    </location>
</feature>
<dbReference type="PANTHER" id="PTHR24346:SF30">
    <property type="entry name" value="MATERNAL EMBRYONIC LEUCINE ZIPPER KINASE"/>
    <property type="match status" value="1"/>
</dbReference>
<dbReference type="GO" id="GO:0005737">
    <property type="term" value="C:cytoplasm"/>
    <property type="evidence" value="ECO:0007669"/>
    <property type="project" value="TreeGrafter"/>
</dbReference>
<gene>
    <name evidence="4" type="ORF">THASP1DRAFT_33887</name>
</gene>
<sequence length="184" mass="20886">MHLQGWVHGDIKPENIFVRRSASTGTIKVTLIDFDLSQRPGNKPRRTRGSTLGYQPPEDFLNMPLDQYARDSWMLGATIYVTLTDKLPYGVDYDETRKVYRRWSDRKLSSTMLHIGATGTNTFPPIRTSKNQHLLGLMNKLMTCKVRDRPTIVELGASLVSLVSWGDKPSSHVLPVLQKAMRSE</sequence>
<dbReference type="InterPro" id="IPR011009">
    <property type="entry name" value="Kinase-like_dom_sf"/>
</dbReference>
<dbReference type="Gene3D" id="1.10.510.10">
    <property type="entry name" value="Transferase(Phosphotransferase) domain 1"/>
    <property type="match status" value="1"/>
</dbReference>
<dbReference type="EMBL" id="KZ993806">
    <property type="protein sequence ID" value="RKP04361.1"/>
    <property type="molecule type" value="Genomic_DNA"/>
</dbReference>
<dbReference type="SUPFAM" id="SSF56112">
    <property type="entry name" value="Protein kinase-like (PK-like)"/>
    <property type="match status" value="1"/>
</dbReference>
<dbReference type="PROSITE" id="PS50011">
    <property type="entry name" value="PROTEIN_KINASE_DOM"/>
    <property type="match status" value="1"/>
</dbReference>
<dbReference type="OrthoDB" id="3261131at2759"/>
<reference evidence="5" key="1">
    <citation type="journal article" date="2018" name="Nat. Microbiol.">
        <title>Leveraging single-cell genomics to expand the fungal tree of life.</title>
        <authorList>
            <person name="Ahrendt S.R."/>
            <person name="Quandt C.A."/>
            <person name="Ciobanu D."/>
            <person name="Clum A."/>
            <person name="Salamov A."/>
            <person name="Andreopoulos B."/>
            <person name="Cheng J.F."/>
            <person name="Woyke T."/>
            <person name="Pelin A."/>
            <person name="Henrissat B."/>
            <person name="Reynolds N.K."/>
            <person name="Benny G.L."/>
            <person name="Smith M.E."/>
            <person name="James T.Y."/>
            <person name="Grigoriev I.V."/>
        </authorList>
    </citation>
    <scope>NUCLEOTIDE SEQUENCE [LARGE SCALE GENOMIC DNA]</scope>
    <source>
        <strain evidence="5">RSA 1356</strain>
    </source>
</reference>
<dbReference type="AlphaFoldDB" id="A0A4P9XGK8"/>
<keyword evidence="4" id="KW-0808">Transferase</keyword>
<dbReference type="GO" id="GO:0035556">
    <property type="term" value="P:intracellular signal transduction"/>
    <property type="evidence" value="ECO:0007669"/>
    <property type="project" value="TreeGrafter"/>
</dbReference>
<dbReference type="GO" id="GO:0005524">
    <property type="term" value="F:ATP binding"/>
    <property type="evidence" value="ECO:0007669"/>
    <property type="project" value="UniProtKB-KW"/>
</dbReference>
<dbReference type="PANTHER" id="PTHR24346">
    <property type="entry name" value="MAP/MICROTUBULE AFFINITY-REGULATING KINASE"/>
    <property type="match status" value="1"/>
</dbReference>
<evidence type="ECO:0000259" key="3">
    <source>
        <dbReference type="PROSITE" id="PS50011"/>
    </source>
</evidence>
<protein>
    <submittedName>
        <fullName evidence="4">Kinase-like domain-containing protein</fullName>
    </submittedName>
</protein>
<evidence type="ECO:0000313" key="4">
    <source>
        <dbReference type="EMBL" id="RKP04361.1"/>
    </source>
</evidence>
<dbReference type="STRING" id="78915.A0A4P9XGK8"/>
<keyword evidence="4" id="KW-0418">Kinase</keyword>
<keyword evidence="2" id="KW-0067">ATP-binding</keyword>
<keyword evidence="5" id="KW-1185">Reference proteome</keyword>
<dbReference type="GO" id="GO:0004674">
    <property type="term" value="F:protein serine/threonine kinase activity"/>
    <property type="evidence" value="ECO:0007669"/>
    <property type="project" value="TreeGrafter"/>
</dbReference>
<name>A0A4P9XGK8_9FUNG</name>
<dbReference type="InterPro" id="IPR000719">
    <property type="entry name" value="Prot_kinase_dom"/>
</dbReference>
<dbReference type="Pfam" id="PF00069">
    <property type="entry name" value="Pkinase"/>
    <property type="match status" value="1"/>
</dbReference>